<gene>
    <name evidence="3" type="ORF">Poli38472_014000</name>
</gene>
<accession>A0A8K1FQK6</accession>
<evidence type="ECO:0000313" key="4">
    <source>
        <dbReference type="Proteomes" id="UP000794436"/>
    </source>
</evidence>
<feature type="domain" description="AB hydrolase-1" evidence="2">
    <location>
        <begin position="103"/>
        <end position="221"/>
    </location>
</feature>
<dbReference type="EMBL" id="SPLM01000007">
    <property type="protein sequence ID" value="TMW66688.1"/>
    <property type="molecule type" value="Genomic_DNA"/>
</dbReference>
<dbReference type="GO" id="GO:0016020">
    <property type="term" value="C:membrane"/>
    <property type="evidence" value="ECO:0007669"/>
    <property type="project" value="TreeGrafter"/>
</dbReference>
<organism evidence="3 4">
    <name type="scientific">Pythium oligandrum</name>
    <name type="common">Mycoparasitic fungus</name>
    <dbReference type="NCBI Taxonomy" id="41045"/>
    <lineage>
        <taxon>Eukaryota</taxon>
        <taxon>Sar</taxon>
        <taxon>Stramenopiles</taxon>
        <taxon>Oomycota</taxon>
        <taxon>Peronosporomycetes</taxon>
        <taxon>Pythiales</taxon>
        <taxon>Pythiaceae</taxon>
        <taxon>Pythium</taxon>
    </lineage>
</organism>
<keyword evidence="1" id="KW-0472">Membrane</keyword>
<evidence type="ECO:0000259" key="2">
    <source>
        <dbReference type="Pfam" id="PF00561"/>
    </source>
</evidence>
<keyword evidence="4" id="KW-1185">Reference proteome</keyword>
<dbReference type="InterPro" id="IPR029058">
    <property type="entry name" value="AB_hydrolase_fold"/>
</dbReference>
<protein>
    <recommendedName>
        <fullName evidence="2">AB hydrolase-1 domain-containing protein</fullName>
    </recommendedName>
</protein>
<dbReference type="AlphaFoldDB" id="A0A8K1FQK6"/>
<dbReference type="Pfam" id="PF00561">
    <property type="entry name" value="Abhydrolase_1"/>
    <property type="match status" value="1"/>
</dbReference>
<dbReference type="PANTHER" id="PTHR12277">
    <property type="entry name" value="ALPHA/BETA HYDROLASE DOMAIN-CONTAINING PROTEIN"/>
    <property type="match status" value="1"/>
</dbReference>
<dbReference type="Proteomes" id="UP000794436">
    <property type="component" value="Unassembled WGS sequence"/>
</dbReference>
<keyword evidence="1" id="KW-0812">Transmembrane</keyword>
<evidence type="ECO:0000313" key="3">
    <source>
        <dbReference type="EMBL" id="TMW66688.1"/>
    </source>
</evidence>
<dbReference type="OrthoDB" id="10249433at2759"/>
<evidence type="ECO:0000256" key="1">
    <source>
        <dbReference type="SAM" id="Phobius"/>
    </source>
</evidence>
<dbReference type="PANTHER" id="PTHR12277:SF81">
    <property type="entry name" value="PROTEIN ABHD13"/>
    <property type="match status" value="1"/>
</dbReference>
<proteinExistence type="predicted"/>
<dbReference type="SUPFAM" id="SSF53474">
    <property type="entry name" value="alpha/beta-Hydrolases"/>
    <property type="match status" value="1"/>
</dbReference>
<sequence length="362" mass="40701">MAEPEEGQAKMAESSGWSSWLLNLVYTGATLMGGALVLLYIFQEKLLYFPTIPGTSKFTKDNPKGYRNPGEFSIDYEDLMIRTKDGIHLHAWLMKQPEPHTRPTLIFFHGNAGNIGYRLPNAVHLYKEVKCNVLLVDYRGFGHSEGEPSEEGLKIDSEAVLEAMLKRTDVDKRKLVVFGRSLGGAVSVYLAQKTSDKIAGVILENTFLSIGAMVDTLMPYLRYFKPLILRMDWNNARAITTITQPILFVAGVQDELVPHIHMKQLHALAKASRKPIWYTVPNGTHNDTWLRGGDKYFETLRRFLESLTDSSFDAEDATSCDTSNVNEQVLESVTHEGSIPAMYQQPLLSGFQSKKAHVKDEQ</sequence>
<dbReference type="Gene3D" id="3.40.50.1820">
    <property type="entry name" value="alpha/beta hydrolase"/>
    <property type="match status" value="1"/>
</dbReference>
<name>A0A8K1FQK6_PYTOL</name>
<dbReference type="GO" id="GO:0008474">
    <property type="term" value="F:palmitoyl-(protein) hydrolase activity"/>
    <property type="evidence" value="ECO:0007669"/>
    <property type="project" value="TreeGrafter"/>
</dbReference>
<keyword evidence="1" id="KW-1133">Transmembrane helix</keyword>
<feature type="transmembrane region" description="Helical" evidence="1">
    <location>
        <begin position="20"/>
        <end position="42"/>
    </location>
</feature>
<reference evidence="3" key="1">
    <citation type="submission" date="2019-03" db="EMBL/GenBank/DDBJ databases">
        <title>Long read genome sequence of the mycoparasitic Pythium oligandrum ATCC 38472 isolated from sugarbeet rhizosphere.</title>
        <authorList>
            <person name="Gaulin E."/>
        </authorList>
    </citation>
    <scope>NUCLEOTIDE SEQUENCE</scope>
    <source>
        <strain evidence="3">ATCC 38472_TT</strain>
    </source>
</reference>
<comment type="caution">
    <text evidence="3">The sequence shown here is derived from an EMBL/GenBank/DDBJ whole genome shotgun (WGS) entry which is preliminary data.</text>
</comment>
<dbReference type="InterPro" id="IPR000073">
    <property type="entry name" value="AB_hydrolase_1"/>
</dbReference>